<feature type="compositionally biased region" description="Polar residues" evidence="1">
    <location>
        <begin position="1289"/>
        <end position="1302"/>
    </location>
</feature>
<reference evidence="2 3" key="1">
    <citation type="submission" date="2021-02" db="EMBL/GenBank/DDBJ databases">
        <title>Leishmania (Mundinia) enrietti genome sequencing and assembly.</title>
        <authorList>
            <person name="Almutairi H."/>
            <person name="Gatherer D."/>
        </authorList>
    </citation>
    <scope>NUCLEOTIDE SEQUENCE [LARGE SCALE GENOMIC DNA]</scope>
    <source>
        <strain evidence="2">CUR178</strain>
    </source>
</reference>
<feature type="compositionally biased region" description="Low complexity" evidence="1">
    <location>
        <begin position="1021"/>
        <end position="1031"/>
    </location>
</feature>
<feature type="region of interest" description="Disordered" evidence="1">
    <location>
        <begin position="1277"/>
        <end position="1352"/>
    </location>
</feature>
<name>A0A836K9U1_LEIEN</name>
<feature type="compositionally biased region" description="Polar residues" evidence="1">
    <location>
        <begin position="674"/>
        <end position="696"/>
    </location>
</feature>
<accession>A0A836K9U1</accession>
<feature type="region of interest" description="Disordered" evidence="1">
    <location>
        <begin position="1796"/>
        <end position="1993"/>
    </location>
</feature>
<feature type="compositionally biased region" description="Basic and acidic residues" evidence="1">
    <location>
        <begin position="1814"/>
        <end position="1824"/>
    </location>
</feature>
<feature type="compositionally biased region" description="Low complexity" evidence="1">
    <location>
        <begin position="543"/>
        <end position="556"/>
    </location>
</feature>
<feature type="compositionally biased region" description="Acidic residues" evidence="1">
    <location>
        <begin position="146"/>
        <end position="168"/>
    </location>
</feature>
<protein>
    <submittedName>
        <fullName evidence="2">Uncharacterized protein</fullName>
    </submittedName>
</protein>
<proteinExistence type="predicted"/>
<feature type="compositionally biased region" description="Low complexity" evidence="1">
    <location>
        <begin position="2319"/>
        <end position="2347"/>
    </location>
</feature>
<feature type="compositionally biased region" description="Polar residues" evidence="1">
    <location>
        <begin position="837"/>
        <end position="846"/>
    </location>
</feature>
<feature type="region of interest" description="Disordered" evidence="1">
    <location>
        <begin position="116"/>
        <end position="180"/>
    </location>
</feature>
<comment type="caution">
    <text evidence="2">The sequence shown here is derived from an EMBL/GenBank/DDBJ whole genome shotgun (WGS) entry which is preliminary data.</text>
</comment>
<feature type="region of interest" description="Disordered" evidence="1">
    <location>
        <begin position="1703"/>
        <end position="1778"/>
    </location>
</feature>
<feature type="compositionally biased region" description="Low complexity" evidence="1">
    <location>
        <begin position="448"/>
        <end position="459"/>
    </location>
</feature>
<feature type="compositionally biased region" description="Basic and acidic residues" evidence="1">
    <location>
        <begin position="646"/>
        <end position="655"/>
    </location>
</feature>
<feature type="compositionally biased region" description="Polar residues" evidence="1">
    <location>
        <begin position="1073"/>
        <end position="1093"/>
    </location>
</feature>
<feature type="region of interest" description="Disordered" evidence="1">
    <location>
        <begin position="770"/>
        <end position="850"/>
    </location>
</feature>
<feature type="compositionally biased region" description="Basic residues" evidence="1">
    <location>
        <begin position="2047"/>
        <end position="2072"/>
    </location>
</feature>
<feature type="compositionally biased region" description="Basic residues" evidence="1">
    <location>
        <begin position="1948"/>
        <end position="1971"/>
    </location>
</feature>
<feature type="compositionally biased region" description="Low complexity" evidence="1">
    <location>
        <begin position="206"/>
        <end position="215"/>
    </location>
</feature>
<feature type="region of interest" description="Disordered" evidence="1">
    <location>
        <begin position="2376"/>
        <end position="2495"/>
    </location>
</feature>
<dbReference type="KEGG" id="lenr:94168718"/>
<feature type="compositionally biased region" description="Low complexity" evidence="1">
    <location>
        <begin position="326"/>
        <end position="348"/>
    </location>
</feature>
<feature type="compositionally biased region" description="Polar residues" evidence="1">
    <location>
        <begin position="229"/>
        <end position="242"/>
    </location>
</feature>
<evidence type="ECO:0000313" key="2">
    <source>
        <dbReference type="EMBL" id="KAG5468604.1"/>
    </source>
</evidence>
<feature type="compositionally biased region" description="Basic and acidic residues" evidence="1">
    <location>
        <begin position="413"/>
        <end position="423"/>
    </location>
</feature>
<feature type="compositionally biased region" description="Pro residues" evidence="1">
    <location>
        <begin position="2475"/>
        <end position="2484"/>
    </location>
</feature>
<feature type="compositionally biased region" description="Pro residues" evidence="1">
    <location>
        <begin position="2104"/>
        <end position="2117"/>
    </location>
</feature>
<feature type="compositionally biased region" description="Polar residues" evidence="1">
    <location>
        <begin position="715"/>
        <end position="744"/>
    </location>
</feature>
<feature type="region of interest" description="Disordered" evidence="1">
    <location>
        <begin position="982"/>
        <end position="1005"/>
    </location>
</feature>
<dbReference type="EMBL" id="JAFHKP010000034">
    <property type="protein sequence ID" value="KAG5468604.1"/>
    <property type="molecule type" value="Genomic_DNA"/>
</dbReference>
<evidence type="ECO:0000313" key="3">
    <source>
        <dbReference type="Proteomes" id="UP000674179"/>
    </source>
</evidence>
<feature type="compositionally biased region" description="Basic and acidic residues" evidence="1">
    <location>
        <begin position="1177"/>
        <end position="1191"/>
    </location>
</feature>
<dbReference type="Proteomes" id="UP000674179">
    <property type="component" value="Chromosome 34"/>
</dbReference>
<feature type="compositionally biased region" description="Polar residues" evidence="1">
    <location>
        <begin position="2299"/>
        <end position="2317"/>
    </location>
</feature>
<feature type="compositionally biased region" description="Low complexity" evidence="1">
    <location>
        <begin position="567"/>
        <end position="579"/>
    </location>
</feature>
<keyword evidence="3" id="KW-1185">Reference proteome</keyword>
<feature type="compositionally biased region" description="Low complexity" evidence="1">
    <location>
        <begin position="1917"/>
        <end position="1928"/>
    </location>
</feature>
<feature type="compositionally biased region" description="Acidic residues" evidence="1">
    <location>
        <begin position="1981"/>
        <end position="1990"/>
    </location>
</feature>
<feature type="compositionally biased region" description="Basic residues" evidence="1">
    <location>
        <begin position="1136"/>
        <end position="1146"/>
    </location>
</feature>
<feature type="region of interest" description="Disordered" evidence="1">
    <location>
        <begin position="1020"/>
        <end position="1215"/>
    </location>
</feature>
<feature type="region of interest" description="Disordered" evidence="1">
    <location>
        <begin position="1605"/>
        <end position="1638"/>
    </location>
</feature>
<feature type="compositionally biased region" description="Low complexity" evidence="1">
    <location>
        <begin position="16"/>
        <end position="26"/>
    </location>
</feature>
<feature type="region of interest" description="Disordered" evidence="1">
    <location>
        <begin position="909"/>
        <end position="935"/>
    </location>
</feature>
<dbReference type="OrthoDB" id="267425at2759"/>
<feature type="compositionally biased region" description="Low complexity" evidence="1">
    <location>
        <begin position="1856"/>
        <end position="1869"/>
    </location>
</feature>
<feature type="region of interest" description="Disordered" evidence="1">
    <location>
        <begin position="206"/>
        <end position="747"/>
    </location>
</feature>
<feature type="compositionally biased region" description="Basic and acidic residues" evidence="1">
    <location>
        <begin position="772"/>
        <end position="782"/>
    </location>
</feature>
<feature type="compositionally biased region" description="Polar residues" evidence="1">
    <location>
        <begin position="982"/>
        <end position="994"/>
    </location>
</feature>
<sequence length="2541" mass="271502">MSVSAPRLPCLGGHQPAPIRSSSTAPPSTPHSPAPFSCVDPADVARAPDRMNRPYINVGYDEDSVPLASRGSGSLSGGGVSDAGAVPLQQPKPSSRPVAAHSFSRALADSWKASMRDEVLHGKTPQQSSPEAAAAVPRDSLYSTLTEDDDIEVIYADEDSAEACEESESGGGATHPAHRYPVMLPESGVAKIATPPVPVLNALAAPASPVSASSSIATDTPRSILRPSGTANSKTLRSSSRRISFVGISPPRADKKCPRRHGGKESENDSDEYESAEPSLHYDRETPSMFATATPPRHARKVHSCDAYSPDSHHDSHQSSGGGSNRASSPVPAPQQPRASSSPSPKSPHLSNRSPTHSPPRDSLGRYTSPAGPPLSAAVTAPSAPPPPEEEVDEITLDVAPQRHARASPHLLRRPEQGSDQRRARSNSMGANGRDEDVMTQPHHRSETGGVPVATAVVVRCPPLRQRWPSDAYQDDPPTEANDTQRTRRYRRESLDPEDDMGSSSHTSSRPTDSDDSLSSHNNTSPLKTQREERQGASYRHTSLSPPIRPPLSRGSANASEQRDGTSSSSRSRSSSGSRRSQELSLAPPSPTQREGKDESSCGGTSHEQHHGRYSRGVGMQRDQLAETSEAGVTPRHHSRGMQAGGERRGQDSDAAKGAPPPRREASYGPSAGYSPSTITDHSSGQSMADDLSSSVDAVAAQEARRAPFPLLNRHLSNTNSRAGAPKNSQQQLRAVPSTTSASTAGEPARLAMKAAVVVIADEPQVCVDPLSSERRRHDELVRQQSPPHLEQPSLGAGAMRDSRSAEEPQQRQLTTSEPVSLRDVMMRHDSPAAKSQRGTPSSHSTIGPILRLSSDPRQLQPQHGDASANDAAHARTLGSAAMEASVSSSSVLSSGGVPAGELVWDVPTPASRTSSNASPLVSPSPSVSTVPDTPGERKVFRKKLVVVVRRRKMGAVPSEDDPVIQMSLLPFKEGAAALLKSNPSLQGSPQQQRARSEGAPAAGTAPTLVKLIDHVERGWSASASSRCPSRASHRQDDMSSEVEPRRNRSGDHSHDDRIREASRRRFRHALSMLSSRNASPRTSVSPSSTKTTARPDSSRSRSLRSRNGASYDHLSPERRNGRVGGEAELDAGAAARRRSSGHRHGAQAAALSEEEAVKVGATSPSSRRSSRGSLRHTSEKSRRKSKDGQHHNRRRRRERGDSTRGYVEHRRRSLSPAAMLGAPYRATQNDEYYGAADMSKDVAALLPLRSQERIGITPMSIQLLPRLVLRSELGMPPQQRDRYHPHSNIDTGQRSSGAWSTSDDEAENSVGRITEGPSGGRRSRPLRLQVRDGAQTAQEAGESLARGGARNGMPLLAATPVQRIPSVGPIEGTCDSEHLGHLFDAPVQEAGAGGAPSPLVTAHATVGKNVLKDERVPTNAERAATLPLVDDASVVESPALFVKRAASPTAAATPSARLISPVRVSDGRSAATGGGEVEVFSRGAEAPRTATAALPFSLGSAHMAETRPQRATPHVGTTAYETMDGTAGVPLFVPPLTVDNVSQLSHDWQSTLRERSSQAKRDAMEKFLIASAEAGAAATAATAAAVAAGVSHFNMRAGGYGEPLDSAAGTEAPCERQRRANPTQAHQSLRPEKPRGLSAAAAAVSIVPLAGYAPSPQPGSQSLWGVERGVRQRSAAQPAPQQRQAANEAVLPASLKAGSVQVATKAPADSASRRGTTPVKCGGSVRKSAEATSKHRGRQNRWALPEPRRSKSDGDPLTDVLDVETPSTVAGDSPDKCSIAAKKGSKADEVAAEAEIFQEPLSTDSLSAPPTPAEEKQRARQEDEAVCSSSRRCSRSSRGKAAVTKEAAQTGTNGASASSARRSPPFFSIVEPVTEAHEPGSAKKAAKRLDGNSHRRDERGKHSGRHGTNASRRRSLSLSSAEASQSKSSRRKKSKTGKSVREDYDNKRKKRKHGHERHGRHSRGRARSRSTRSGDATVFDIDEESDVDSDLTTSMEFQLSRLLLLREAAALTMQTPSAVAGFSRRSKHKEDKANRMAAGKAAAAKKDKHHRHRSHSSNTKKARARSKRAAKQRSASSAAETLSSPSNAAEKKDKRKRRRAASPPKPEPLPPPPPPQRSRVLLGDEAAANSTIAHGAADPAFASLAPRSNSGDYYHRGDHAASALSRVAFEGDIHSRFRYPSARPYFRGSSIYSGGQSEDAEAVLARRRTAARTDSDSEALYERYRRRSRDTSPLRSQRPYAASATSRWADAFQEAYRPASRYAAALKDPFPRHHSYNSPNRPSTRWNDHVQGAERGATSRTSSSLYTYARHSQSLAQRRGSTGTGTTTAGARTSGSGGWASSHASAQPAPRTYLDTCTSRRRQTDVVDDIDDIPIRQYFSRNGQGDADERGSGAQHGATSAYEQRRSRSNTSDPAPPGNYEQSRAAAEKNRADEDDFLVSTPLQEGAEECWRHNTEDFVGPRQFPRPRTRATRRPPPPSPPPASTSASAAETGGLFAAISRSGALPIVAEHTVTDAQAAEDFVRGVKEVISALQQYRNSA</sequence>
<feature type="region of interest" description="Disordered" evidence="1">
    <location>
        <begin position="1"/>
        <end position="103"/>
    </location>
</feature>
<feature type="compositionally biased region" description="Basic and acidic residues" evidence="1">
    <location>
        <begin position="801"/>
        <end position="810"/>
    </location>
</feature>
<feature type="compositionally biased region" description="Basic and acidic residues" evidence="1">
    <location>
        <begin position="1875"/>
        <end position="1902"/>
    </location>
</feature>
<dbReference type="GeneID" id="94168718"/>
<feature type="compositionally biased region" description="Basic and acidic residues" evidence="1">
    <location>
        <begin position="1034"/>
        <end position="1064"/>
    </location>
</feature>
<gene>
    <name evidence="2" type="ORF">CUR178_01438</name>
</gene>
<feature type="compositionally biased region" description="Basic and acidic residues" evidence="1">
    <location>
        <begin position="1199"/>
        <end position="1209"/>
    </location>
</feature>
<dbReference type="RefSeq" id="XP_067689311.1">
    <property type="nucleotide sequence ID" value="XM_067833208.1"/>
</dbReference>
<evidence type="ECO:0000256" key="1">
    <source>
        <dbReference type="SAM" id="MobiDB-lite"/>
    </source>
</evidence>
<feature type="region of interest" description="Disordered" evidence="1">
    <location>
        <begin position="2015"/>
        <end position="2157"/>
    </location>
</feature>
<feature type="compositionally biased region" description="Polar residues" evidence="1">
    <location>
        <begin position="2277"/>
        <end position="2286"/>
    </location>
</feature>
<organism evidence="2 3">
    <name type="scientific">Leishmania enriettii</name>
    <dbReference type="NCBI Taxonomy" id="5663"/>
    <lineage>
        <taxon>Eukaryota</taxon>
        <taxon>Discoba</taxon>
        <taxon>Euglenozoa</taxon>
        <taxon>Kinetoplastea</taxon>
        <taxon>Metakinetoplastina</taxon>
        <taxon>Trypanosomatida</taxon>
        <taxon>Trypanosomatidae</taxon>
        <taxon>Leishmaniinae</taxon>
        <taxon>Leishmania</taxon>
    </lineage>
</organism>
<feature type="region of interest" description="Disordered" evidence="1">
    <location>
        <begin position="2270"/>
        <end position="2361"/>
    </location>
</feature>
<feature type="compositionally biased region" description="Low complexity" evidence="1">
    <location>
        <begin position="914"/>
        <end position="934"/>
    </location>
</feature>
<feature type="compositionally biased region" description="Basic residues" evidence="1">
    <location>
        <begin position="1929"/>
        <end position="1939"/>
    </location>
</feature>